<evidence type="ECO:0000313" key="2">
    <source>
        <dbReference type="Proteomes" id="UP000593836"/>
    </source>
</evidence>
<sequence length="75" mass="8727">MFDKEPCDVVEYVSEFSKTTDCGDICDVHYEYHHPYLVPSYDTIAYLNVDKLHSIPQNTSYLFETYSKTIKPPIA</sequence>
<organism evidence="1 2">
    <name type="scientific">Candidatus Sulfurimonas marisnigri</name>
    <dbReference type="NCBI Taxonomy" id="2740405"/>
    <lineage>
        <taxon>Bacteria</taxon>
        <taxon>Pseudomonadati</taxon>
        <taxon>Campylobacterota</taxon>
        <taxon>Epsilonproteobacteria</taxon>
        <taxon>Campylobacterales</taxon>
        <taxon>Sulfurimonadaceae</taxon>
        <taxon>Sulfurimonas</taxon>
    </lineage>
</organism>
<dbReference type="Proteomes" id="UP000593836">
    <property type="component" value="Chromosome"/>
</dbReference>
<dbReference type="RefSeq" id="WP_194367206.1">
    <property type="nucleotide sequence ID" value="NZ_CP054493.1"/>
</dbReference>
<proteinExistence type="predicted"/>
<dbReference type="EMBL" id="CP054493">
    <property type="protein sequence ID" value="QOY55164.1"/>
    <property type="molecule type" value="Genomic_DNA"/>
</dbReference>
<evidence type="ECO:0000313" key="1">
    <source>
        <dbReference type="EMBL" id="QOY55164.1"/>
    </source>
</evidence>
<name>A0A7S7M175_9BACT</name>
<protein>
    <submittedName>
        <fullName evidence="1">Uncharacterized protein</fullName>
    </submittedName>
</protein>
<dbReference type="AlphaFoldDB" id="A0A7S7M175"/>
<gene>
    <name evidence="1" type="ORF">HUE87_02685</name>
</gene>
<dbReference type="KEGG" id="smas:HUE87_02685"/>
<reference evidence="1 2" key="1">
    <citation type="submission" date="2020-05" db="EMBL/GenBank/DDBJ databases">
        <title>Sulfurimonas marisnigri, sp. nov., and Sulfurimonas baltica, sp. nov., manganese oxide reducing chemolithoautotrophs of the class Epsilonproteobacteria isolated from the pelagic redoxclines of the Black and Baltic Seas and emended description of the genus Sulfurimonas.</title>
        <authorList>
            <person name="Henkel J.V."/>
            <person name="Laudan C."/>
            <person name="Werner J."/>
            <person name="Neu T."/>
            <person name="Plewe S."/>
            <person name="Sproer C."/>
            <person name="Bunk B."/>
            <person name="Schulz-Vogt H.N."/>
        </authorList>
    </citation>
    <scope>NUCLEOTIDE SEQUENCE [LARGE SCALE GENOMIC DNA]</scope>
    <source>
        <strain evidence="1 2">SoZ1</strain>
    </source>
</reference>
<keyword evidence="2" id="KW-1185">Reference proteome</keyword>
<accession>A0A7S7M175</accession>